<gene>
    <name evidence="1" type="ORF">E2C01_054570</name>
</gene>
<comment type="caution">
    <text evidence="1">The sequence shown here is derived from an EMBL/GenBank/DDBJ whole genome shotgun (WGS) entry which is preliminary data.</text>
</comment>
<dbReference type="Proteomes" id="UP000324222">
    <property type="component" value="Unassembled WGS sequence"/>
</dbReference>
<sequence length="80" mass="9616">MWKTLVKSFIKKSDSSFSNLIDSFHHLHCSKKLLSFQIHHFKDLLLTLLPVFDVVLKLRYRIFNYRSMSRDITKSSHLDY</sequence>
<accession>A0A5B7GSF5</accession>
<proteinExistence type="predicted"/>
<keyword evidence="2" id="KW-1185">Reference proteome</keyword>
<dbReference type="EMBL" id="VSRR010017620">
    <property type="protein sequence ID" value="MPC60523.1"/>
    <property type="molecule type" value="Genomic_DNA"/>
</dbReference>
<name>A0A5B7GSF5_PORTR</name>
<evidence type="ECO:0000313" key="2">
    <source>
        <dbReference type="Proteomes" id="UP000324222"/>
    </source>
</evidence>
<reference evidence="1 2" key="1">
    <citation type="submission" date="2019-05" db="EMBL/GenBank/DDBJ databases">
        <title>Another draft genome of Portunus trituberculatus and its Hox gene families provides insights of decapod evolution.</title>
        <authorList>
            <person name="Jeong J.-H."/>
            <person name="Song I."/>
            <person name="Kim S."/>
            <person name="Choi T."/>
            <person name="Kim D."/>
            <person name="Ryu S."/>
            <person name="Kim W."/>
        </authorList>
    </citation>
    <scope>NUCLEOTIDE SEQUENCE [LARGE SCALE GENOMIC DNA]</scope>
    <source>
        <tissue evidence="1">Muscle</tissue>
    </source>
</reference>
<organism evidence="1 2">
    <name type="scientific">Portunus trituberculatus</name>
    <name type="common">Swimming crab</name>
    <name type="synonym">Neptunus trituberculatus</name>
    <dbReference type="NCBI Taxonomy" id="210409"/>
    <lineage>
        <taxon>Eukaryota</taxon>
        <taxon>Metazoa</taxon>
        <taxon>Ecdysozoa</taxon>
        <taxon>Arthropoda</taxon>
        <taxon>Crustacea</taxon>
        <taxon>Multicrustacea</taxon>
        <taxon>Malacostraca</taxon>
        <taxon>Eumalacostraca</taxon>
        <taxon>Eucarida</taxon>
        <taxon>Decapoda</taxon>
        <taxon>Pleocyemata</taxon>
        <taxon>Brachyura</taxon>
        <taxon>Eubrachyura</taxon>
        <taxon>Portunoidea</taxon>
        <taxon>Portunidae</taxon>
        <taxon>Portuninae</taxon>
        <taxon>Portunus</taxon>
    </lineage>
</organism>
<protein>
    <submittedName>
        <fullName evidence="1">Uncharacterized protein</fullName>
    </submittedName>
</protein>
<evidence type="ECO:0000313" key="1">
    <source>
        <dbReference type="EMBL" id="MPC60523.1"/>
    </source>
</evidence>
<dbReference type="AlphaFoldDB" id="A0A5B7GSF5"/>